<protein>
    <submittedName>
        <fullName evidence="2">HK97 family phage prohead protease</fullName>
    </submittedName>
</protein>
<sequence length="638" mass="73564">MEFLILSRTKPTVEENPQGARKKRTLELSIELESWSPVYEKAGIKYREKLDANIFDFETPIELQNINSYLDHKVSIEHLLASTKNKTMNVRKENNRIIATIEVDEKNKNLRRVADLIEQGVIESNSFIFQSLDYSINETPEDKDVDLEFIYKKAKLISIDPVYEGFYPQDKCRVYSKDNKNILEIMEERKQEMTQETKQEQVEQLEERVAKPKTETEREKELEQELIKTMENNQNNEARLKELEKELATIKEENLELKDKQEKELKEREKMMEHIKNENLKTINNEPKQDLSELRAKMKNGKTLNEREKINLYNETLEHLNNDTIKEIEVIDREVARTLEKRALDGTTNLKGLALIETHDIPGILSEWNAVFPEYTEAAQKFTLTGLDEITKAVYVADKRVITSIAENAESTDFGGQTFKVKLRPERYSVKLTQNNALSHGDELWLKQIQDAKNGIIRALRKKFYAGIFTHAGTAMPTDGTYTGGVTQEAKFLTENTNAFTFNDIDNLVKSVEGQYGEGALDGFILAMHPDTLAKLEKPFLNNTTASFINAVYNPITKKYRGLQILTSTEYTDKEITKGKKPALLFNKASVCVYGLSFVINEDQYTDLSKDATNRYVKTRGEIKLIDPYINSRFIEVK</sequence>
<dbReference type="SUPFAM" id="SSF56563">
    <property type="entry name" value="Major capsid protein gp5"/>
    <property type="match status" value="1"/>
</dbReference>
<evidence type="ECO:0000313" key="3">
    <source>
        <dbReference type="Proteomes" id="UP001058364"/>
    </source>
</evidence>
<keyword evidence="3" id="KW-1185">Reference proteome</keyword>
<evidence type="ECO:0000313" key="2">
    <source>
        <dbReference type="EMBL" id="UWD34060.1"/>
    </source>
</evidence>
<evidence type="ECO:0000256" key="1">
    <source>
        <dbReference type="SAM" id="Coils"/>
    </source>
</evidence>
<keyword evidence="2" id="KW-0645">Protease</keyword>
<reference evidence="2" key="1">
    <citation type="submission" date="2022-08" db="EMBL/GenBank/DDBJ databases">
        <title>Complete genome sequence of Mycoplasma molare type strain H 542.</title>
        <authorList>
            <person name="Spergser J."/>
        </authorList>
    </citation>
    <scope>NUCLEOTIDE SEQUENCE</scope>
    <source>
        <strain evidence="2">H 542</strain>
    </source>
</reference>
<name>A0ABY5TUY9_9BACT</name>
<keyword evidence="1" id="KW-0175">Coiled coil</keyword>
<proteinExistence type="predicted"/>
<dbReference type="GO" id="GO:0006508">
    <property type="term" value="P:proteolysis"/>
    <property type="evidence" value="ECO:0007669"/>
    <property type="project" value="UniProtKB-KW"/>
</dbReference>
<keyword evidence="2" id="KW-0378">Hydrolase</keyword>
<gene>
    <name evidence="2" type="ORF">NX772_03060</name>
</gene>
<dbReference type="Proteomes" id="UP001058364">
    <property type="component" value="Chromosome"/>
</dbReference>
<organism evidence="2 3">
    <name type="scientific">Mesomycoplasma molare</name>
    <dbReference type="NCBI Taxonomy" id="171288"/>
    <lineage>
        <taxon>Bacteria</taxon>
        <taxon>Bacillati</taxon>
        <taxon>Mycoplasmatota</taxon>
        <taxon>Mycoplasmoidales</taxon>
        <taxon>Metamycoplasmataceae</taxon>
        <taxon>Mesomycoplasma</taxon>
    </lineage>
</organism>
<dbReference type="RefSeq" id="WP_027123085.1">
    <property type="nucleotide sequence ID" value="NZ_CP103423.1"/>
</dbReference>
<feature type="coiled-coil region" evidence="1">
    <location>
        <begin position="176"/>
        <end position="278"/>
    </location>
</feature>
<dbReference type="EMBL" id="CP103423">
    <property type="protein sequence ID" value="UWD34060.1"/>
    <property type="molecule type" value="Genomic_DNA"/>
</dbReference>
<dbReference type="GO" id="GO:0008233">
    <property type="term" value="F:peptidase activity"/>
    <property type="evidence" value="ECO:0007669"/>
    <property type="project" value="UniProtKB-KW"/>
</dbReference>
<accession>A0ABY5TUY9</accession>